<organism evidence="2 3">
    <name type="scientific">Acyrthosiphon pisum</name>
    <name type="common">Pea aphid</name>
    <dbReference type="NCBI Taxonomy" id="7029"/>
    <lineage>
        <taxon>Eukaryota</taxon>
        <taxon>Metazoa</taxon>
        <taxon>Ecdysozoa</taxon>
        <taxon>Arthropoda</taxon>
        <taxon>Hexapoda</taxon>
        <taxon>Insecta</taxon>
        <taxon>Pterygota</taxon>
        <taxon>Neoptera</taxon>
        <taxon>Paraneoptera</taxon>
        <taxon>Hemiptera</taxon>
        <taxon>Sternorrhyncha</taxon>
        <taxon>Aphidomorpha</taxon>
        <taxon>Aphidoidea</taxon>
        <taxon>Aphididae</taxon>
        <taxon>Macrosiphini</taxon>
        <taxon>Acyrthosiphon</taxon>
    </lineage>
</organism>
<keyword evidence="1" id="KW-0472">Membrane</keyword>
<reference evidence="3" key="1">
    <citation type="submission" date="2010-06" db="EMBL/GenBank/DDBJ databases">
        <authorList>
            <person name="Jiang H."/>
            <person name="Abraham K."/>
            <person name="Ali S."/>
            <person name="Alsbrooks S.L."/>
            <person name="Anim B.N."/>
            <person name="Anosike U.S."/>
            <person name="Attaway T."/>
            <person name="Bandaranaike D.P."/>
            <person name="Battles P.K."/>
            <person name="Bell S.N."/>
            <person name="Bell A.V."/>
            <person name="Beltran B."/>
            <person name="Bickham C."/>
            <person name="Bustamante Y."/>
            <person name="Caleb T."/>
            <person name="Canada A."/>
            <person name="Cardenas V."/>
            <person name="Carter K."/>
            <person name="Chacko J."/>
            <person name="Chandrabose M.N."/>
            <person name="Chavez D."/>
            <person name="Chavez A."/>
            <person name="Chen L."/>
            <person name="Chu H.-S."/>
            <person name="Claassen K.J."/>
            <person name="Cockrell R."/>
            <person name="Collins M."/>
            <person name="Cooper J.A."/>
            <person name="Cree A."/>
            <person name="Curry S.M."/>
            <person name="Da Y."/>
            <person name="Dao M.D."/>
            <person name="Das B."/>
            <person name="Davila M.-L."/>
            <person name="Davy-Carroll L."/>
            <person name="Denson S."/>
            <person name="Dinh H."/>
            <person name="Ebong V.E."/>
            <person name="Edwards J.R."/>
            <person name="Egan A."/>
            <person name="El-Daye J."/>
            <person name="Escobedo L."/>
            <person name="Fernandez S."/>
            <person name="Fernando P.R."/>
            <person name="Flagg N."/>
            <person name="Forbes L.D."/>
            <person name="Fowler R.G."/>
            <person name="Fu Q."/>
            <person name="Gabisi R.A."/>
            <person name="Ganer J."/>
            <person name="Garbino Pronczuk A."/>
            <person name="Garcia R.M."/>
            <person name="Garner T."/>
            <person name="Garrett T.E."/>
            <person name="Gonzalez D.A."/>
            <person name="Hamid H."/>
            <person name="Hawkins E.S."/>
            <person name="Hirani K."/>
            <person name="Hogues M.E."/>
            <person name="Hollins B."/>
            <person name="Hsiao C.-H."/>
            <person name="Jabil R."/>
            <person name="James M.L."/>
            <person name="Jhangiani S.N."/>
            <person name="Johnson B."/>
            <person name="Johnson Q."/>
            <person name="Joshi V."/>
            <person name="Kalu J.B."/>
            <person name="Kam C."/>
            <person name="Kashfia A."/>
            <person name="Keebler J."/>
            <person name="Kisamo H."/>
            <person name="Kovar C.L."/>
            <person name="Lago L.A."/>
            <person name="Lai C.-Y."/>
            <person name="Laidlaw J."/>
            <person name="Lara F."/>
            <person name="Le T.-K."/>
            <person name="Lee S.L."/>
            <person name="Legall F.H."/>
            <person name="Lemon S.J."/>
            <person name="Lewis L.R."/>
            <person name="Li B."/>
            <person name="Liu Y."/>
            <person name="Liu Y.-S."/>
            <person name="Lopez J."/>
            <person name="Lozado R.J."/>
            <person name="Lu J."/>
            <person name="Madu R.C."/>
            <person name="Maheshwari M."/>
            <person name="Maheshwari R."/>
            <person name="Malloy K."/>
            <person name="Martinez E."/>
            <person name="Mathew T."/>
            <person name="Mercado I.C."/>
            <person name="Mercado C."/>
            <person name="Meyer B."/>
            <person name="Montgomery K."/>
            <person name="Morgan M.B."/>
            <person name="Munidasa M."/>
            <person name="Nazareth L.V."/>
            <person name="Nelson J."/>
            <person name="Ng B.M."/>
            <person name="Nguyen N.B."/>
            <person name="Nguyen P.Q."/>
            <person name="Nguyen T."/>
            <person name="Obregon M."/>
            <person name="Okwuonu G.O."/>
            <person name="Onwere C.G."/>
            <person name="Orozco G."/>
            <person name="Parra A."/>
            <person name="Patel S."/>
            <person name="Patil S."/>
            <person name="Perez A."/>
            <person name="Perez Y."/>
            <person name="Pham C."/>
            <person name="Primus E.L."/>
            <person name="Pu L.-L."/>
            <person name="Puazo M."/>
            <person name="Qin X."/>
            <person name="Quiroz J.B."/>
            <person name="Reese J."/>
            <person name="Richards S."/>
            <person name="Rives C.M."/>
            <person name="Robberts R."/>
            <person name="Ruiz S.J."/>
            <person name="Ruiz M.J."/>
            <person name="Santibanez J."/>
            <person name="Schneider B.W."/>
            <person name="Sisson I."/>
            <person name="Smith M."/>
            <person name="Sodergren E."/>
            <person name="Song X.-Z."/>
            <person name="Song B.B."/>
            <person name="Summersgill H."/>
            <person name="Thelus R."/>
            <person name="Thornton R.D."/>
            <person name="Trejos Z.Y."/>
            <person name="Usmani K."/>
            <person name="Vattathil S."/>
            <person name="Villasana D."/>
            <person name="Walker D.L."/>
            <person name="Wang S."/>
            <person name="Wang K."/>
            <person name="White C.S."/>
            <person name="Williams A.C."/>
            <person name="Williamson J."/>
            <person name="Wilson K."/>
            <person name="Woghiren I.O."/>
            <person name="Woodworth J.R."/>
            <person name="Worley K.C."/>
            <person name="Wright R.A."/>
            <person name="Wu W."/>
            <person name="Young L."/>
            <person name="Zhang L."/>
            <person name="Zhang J."/>
            <person name="Zhu Y."/>
            <person name="Muzny D.M."/>
            <person name="Weinstock G."/>
            <person name="Gibbs R.A."/>
        </authorList>
    </citation>
    <scope>NUCLEOTIDE SEQUENCE [LARGE SCALE GENOMIC DNA]</scope>
    <source>
        <strain evidence="3">LSR1</strain>
    </source>
</reference>
<keyword evidence="1" id="KW-0812">Transmembrane</keyword>
<protein>
    <submittedName>
        <fullName evidence="2">Uncharacterized protein</fullName>
    </submittedName>
</protein>
<keyword evidence="1" id="KW-1133">Transmembrane helix</keyword>
<dbReference type="GeneID" id="107883254"/>
<dbReference type="EnsemblMetazoa" id="XM_029489881.1">
    <property type="protein sequence ID" value="XP_029345741.1"/>
    <property type="gene ID" value="LOC107883254"/>
</dbReference>
<proteinExistence type="predicted"/>
<evidence type="ECO:0000313" key="3">
    <source>
        <dbReference type="Proteomes" id="UP000007819"/>
    </source>
</evidence>
<evidence type="ECO:0000313" key="2">
    <source>
        <dbReference type="EnsemblMetazoa" id="XP_029345741.1"/>
    </source>
</evidence>
<feature type="transmembrane region" description="Helical" evidence="1">
    <location>
        <begin position="226"/>
        <end position="247"/>
    </location>
</feature>
<name>A0A8R2NST3_ACYPI</name>
<reference evidence="2" key="2">
    <citation type="submission" date="2022-06" db="UniProtKB">
        <authorList>
            <consortium name="EnsemblMetazoa"/>
        </authorList>
    </citation>
    <scope>IDENTIFICATION</scope>
</reference>
<keyword evidence="3" id="KW-1185">Reference proteome</keyword>
<dbReference type="KEGG" id="api:107883254"/>
<dbReference type="Proteomes" id="UP000007819">
    <property type="component" value="Chromosome A2"/>
</dbReference>
<dbReference type="AlphaFoldDB" id="A0A8R2NST3"/>
<dbReference type="RefSeq" id="XP_029345741.1">
    <property type="nucleotide sequence ID" value="XM_029489881.1"/>
</dbReference>
<sequence length="256" mass="29664">MRYYMVVAHKKRSSHKLWLIKTVINDRVKISCKWPPSPIIVTSETIKIAVEPSPEWPIYSIRLADNGKEYSNFNKAWYQKFLINSGTSSSEAEIRKKKSYKRSKIISQHLSSDSDSCEESYQICNTADNSGLKTTIGNISINDTSKVHIDSSIMPSTSKKFSVDQNLVNPFMFSSDENPENEQFEKDGHRMTSMKENANNLINATTKCLDATRRHVLIIWYHHHTITYHLLLCICMICVILNQIIMYSKMFHFYQH</sequence>
<evidence type="ECO:0000256" key="1">
    <source>
        <dbReference type="SAM" id="Phobius"/>
    </source>
</evidence>
<accession>A0A8R2NST3</accession>